<dbReference type="GeneID" id="100632414"/>
<dbReference type="Proteomes" id="UP000007879">
    <property type="component" value="Unassembled WGS sequence"/>
</dbReference>
<dbReference type="InterPro" id="IPR001736">
    <property type="entry name" value="PLipase_D/transphosphatidylase"/>
</dbReference>
<dbReference type="InterPro" id="IPR050874">
    <property type="entry name" value="Diverse_PLD-related"/>
</dbReference>
<dbReference type="Pfam" id="PF13918">
    <property type="entry name" value="PLDc_3"/>
    <property type="match status" value="1"/>
</dbReference>
<name>A0AAN0ILX8_AMPQE</name>
<dbReference type="SUPFAM" id="SSF56024">
    <property type="entry name" value="Phospholipase D/nuclease"/>
    <property type="match status" value="1"/>
</dbReference>
<dbReference type="PANTHER" id="PTHR10185">
    <property type="entry name" value="PHOSPHOLIPASE D - RELATED"/>
    <property type="match status" value="1"/>
</dbReference>
<dbReference type="CDD" id="cd09107">
    <property type="entry name" value="PLDc_vPLD3_4_5_like_2"/>
    <property type="match status" value="1"/>
</dbReference>
<accession>A0AAN0ILX8</accession>
<dbReference type="PANTHER" id="PTHR10185:SF17">
    <property type="entry name" value="GM01519P-RELATED"/>
    <property type="match status" value="1"/>
</dbReference>
<reference evidence="4" key="1">
    <citation type="journal article" date="2010" name="Nature">
        <title>The Amphimedon queenslandica genome and the evolution of animal complexity.</title>
        <authorList>
            <person name="Srivastava M."/>
            <person name="Simakov O."/>
            <person name="Chapman J."/>
            <person name="Fahey B."/>
            <person name="Gauthier M.E."/>
            <person name="Mitros T."/>
            <person name="Richards G.S."/>
            <person name="Conaco C."/>
            <person name="Dacre M."/>
            <person name="Hellsten U."/>
            <person name="Larroux C."/>
            <person name="Putnam N.H."/>
            <person name="Stanke M."/>
            <person name="Adamska M."/>
            <person name="Darling A."/>
            <person name="Degnan S.M."/>
            <person name="Oakley T.H."/>
            <person name="Plachetzki D.C."/>
            <person name="Zhai Y."/>
            <person name="Adamski M."/>
            <person name="Calcino A."/>
            <person name="Cummins S.F."/>
            <person name="Goodstein D.M."/>
            <person name="Harris C."/>
            <person name="Jackson D.J."/>
            <person name="Leys S.P."/>
            <person name="Shu S."/>
            <person name="Woodcroft B.J."/>
            <person name="Vervoort M."/>
            <person name="Kosik K.S."/>
            <person name="Manning G."/>
            <person name="Degnan B.M."/>
            <person name="Rokhsar D.S."/>
        </authorList>
    </citation>
    <scope>NUCLEOTIDE SEQUENCE [LARGE SCALE GENOMIC DNA]</scope>
</reference>
<sequence length="221" mass="24899">MALIVGCGLQAIQQLSGINTSSPPQFSTDHRTDDINALLNVIASADEFIYIAVMDYEPAIVYSYPKKYWPVIDDALRTAAYEKGIEVRLLGSHWEHSPCDMRSFLESLGSWNVTGPKNGSIKTKYFVVPPLNDTQIPYTRVNHNKYMVTDKAAYVGTSNWSGDYFISTGGVSCIVKKPNITDPDSLSIPEELKLVFERDWDSRYTFDINTVEQPPYCHDNK</sequence>
<reference evidence="3" key="2">
    <citation type="submission" date="2024-06" db="UniProtKB">
        <authorList>
            <consortium name="EnsemblMetazoa"/>
        </authorList>
    </citation>
    <scope>IDENTIFICATION</scope>
</reference>
<dbReference type="EnsemblMetazoa" id="XM_011405949.2">
    <property type="protein sequence ID" value="XP_011404251.2"/>
    <property type="gene ID" value="LOC100632414"/>
</dbReference>
<dbReference type="Pfam" id="PF00614">
    <property type="entry name" value="PLDc"/>
    <property type="match status" value="1"/>
</dbReference>
<dbReference type="KEGG" id="aqu:100632414"/>
<dbReference type="RefSeq" id="XP_011404251.2">
    <property type="nucleotide sequence ID" value="XM_011405949.2"/>
</dbReference>
<dbReference type="InterPro" id="IPR032803">
    <property type="entry name" value="PLDc_3"/>
</dbReference>
<comment type="similarity">
    <text evidence="1">Belongs to the phospholipase D family.</text>
</comment>
<evidence type="ECO:0000313" key="4">
    <source>
        <dbReference type="Proteomes" id="UP000007879"/>
    </source>
</evidence>
<proteinExistence type="inferred from homology"/>
<dbReference type="GO" id="GO:0003824">
    <property type="term" value="F:catalytic activity"/>
    <property type="evidence" value="ECO:0007669"/>
    <property type="project" value="InterPro"/>
</dbReference>
<dbReference type="Gene3D" id="3.30.870.10">
    <property type="entry name" value="Endonuclease Chain A"/>
    <property type="match status" value="1"/>
</dbReference>
<feature type="domain" description="PLD phosphodiesterase" evidence="2">
    <location>
        <begin position="138"/>
        <end position="164"/>
    </location>
</feature>
<organism evidence="3 4">
    <name type="scientific">Amphimedon queenslandica</name>
    <name type="common">Sponge</name>
    <dbReference type="NCBI Taxonomy" id="400682"/>
    <lineage>
        <taxon>Eukaryota</taxon>
        <taxon>Metazoa</taxon>
        <taxon>Porifera</taxon>
        <taxon>Demospongiae</taxon>
        <taxon>Heteroscleromorpha</taxon>
        <taxon>Haplosclerida</taxon>
        <taxon>Niphatidae</taxon>
        <taxon>Amphimedon</taxon>
    </lineage>
</organism>
<evidence type="ECO:0000313" key="3">
    <source>
        <dbReference type="EnsemblMetazoa" id="XP_011404251.2"/>
    </source>
</evidence>
<evidence type="ECO:0000256" key="1">
    <source>
        <dbReference type="ARBA" id="ARBA00008664"/>
    </source>
</evidence>
<dbReference type="AlphaFoldDB" id="A0AAN0ILX8"/>
<keyword evidence="4" id="KW-1185">Reference proteome</keyword>
<dbReference type="SMART" id="SM00155">
    <property type="entry name" value="PLDc"/>
    <property type="match status" value="1"/>
</dbReference>
<dbReference type="PROSITE" id="PS50035">
    <property type="entry name" value="PLD"/>
    <property type="match status" value="1"/>
</dbReference>
<evidence type="ECO:0000259" key="2">
    <source>
        <dbReference type="PROSITE" id="PS50035"/>
    </source>
</evidence>
<protein>
    <recommendedName>
        <fullName evidence="2">PLD phosphodiesterase domain-containing protein</fullName>
    </recommendedName>
</protein>